<gene>
    <name evidence="2" type="ordered locus">Mjls_0443</name>
</gene>
<dbReference type="EMBL" id="CP000580">
    <property type="protein sequence ID" value="ABN96255.1"/>
    <property type="molecule type" value="Genomic_DNA"/>
</dbReference>
<keyword evidence="1" id="KW-0472">Membrane</keyword>
<evidence type="ECO:0000313" key="2">
    <source>
        <dbReference type="EMBL" id="ABN96255.1"/>
    </source>
</evidence>
<proteinExistence type="predicted"/>
<keyword evidence="1" id="KW-1133">Transmembrane helix</keyword>
<evidence type="ECO:0000256" key="1">
    <source>
        <dbReference type="SAM" id="Phobius"/>
    </source>
</evidence>
<organism evidence="2">
    <name type="scientific">Mycobacterium sp. (strain JLS)</name>
    <dbReference type="NCBI Taxonomy" id="164757"/>
    <lineage>
        <taxon>Bacteria</taxon>
        <taxon>Bacillati</taxon>
        <taxon>Actinomycetota</taxon>
        <taxon>Actinomycetes</taxon>
        <taxon>Mycobacteriales</taxon>
        <taxon>Mycobacteriaceae</taxon>
        <taxon>Mycobacterium</taxon>
    </lineage>
</organism>
<reference evidence="2" key="1">
    <citation type="submission" date="2007-02" db="EMBL/GenBank/DDBJ databases">
        <title>Complete sequence of Mycobacterium sp. JLS.</title>
        <authorList>
            <consortium name="US DOE Joint Genome Institute"/>
            <person name="Copeland A."/>
            <person name="Lucas S."/>
            <person name="Lapidus A."/>
            <person name="Barry K."/>
            <person name="Detter J.C."/>
            <person name="Glavina del Rio T."/>
            <person name="Hammon N."/>
            <person name="Israni S."/>
            <person name="Dalin E."/>
            <person name="Tice H."/>
            <person name="Pitluck S."/>
            <person name="Chain P."/>
            <person name="Malfatti S."/>
            <person name="Shin M."/>
            <person name="Vergez L."/>
            <person name="Schmutz J."/>
            <person name="Larimer F."/>
            <person name="Land M."/>
            <person name="Hauser L."/>
            <person name="Kyrpides N."/>
            <person name="Mikhailova N."/>
            <person name="Miller C.D."/>
            <person name="Anderson A.J."/>
            <person name="Sims R.C."/>
            <person name="Richardson P."/>
        </authorList>
    </citation>
    <scope>NUCLEOTIDE SEQUENCE [LARGE SCALE GENOMIC DNA]</scope>
    <source>
        <strain evidence="2">JLS</strain>
    </source>
</reference>
<accession>A0A5Q5CAY0</accession>
<feature type="transmembrane region" description="Helical" evidence="1">
    <location>
        <begin position="84"/>
        <end position="105"/>
    </location>
</feature>
<dbReference type="KEGG" id="mjl:Mjls_0443"/>
<sequence length="115" mass="11857" precursor="true">MIVKRLALMLGLVALLVGVVGLLTPVSVSPERQVVDCGSALGPDLSEAQALDDGNAANVPVDGGLLVDVAYTDLCRAELHDRRVWTVSLAVAGAAVVAAVGVLGVGSRRRERQES</sequence>
<dbReference type="AlphaFoldDB" id="A0A5Q5CAY0"/>
<evidence type="ECO:0008006" key="3">
    <source>
        <dbReference type="Google" id="ProtNLM"/>
    </source>
</evidence>
<protein>
    <recommendedName>
        <fullName evidence="3">Transmembrane protein</fullName>
    </recommendedName>
</protein>
<keyword evidence="1" id="KW-0812">Transmembrane</keyword>
<name>A0A5Q5CAY0_MYCSJ</name>